<dbReference type="GeneID" id="85400846"/>
<evidence type="ECO:0000313" key="3">
    <source>
        <dbReference type="Proteomes" id="UP001227543"/>
    </source>
</evidence>
<dbReference type="RefSeq" id="XP_060389234.1">
    <property type="nucleotide sequence ID" value="XM_060516608.1"/>
</dbReference>
<feature type="compositionally biased region" description="Acidic residues" evidence="1">
    <location>
        <begin position="598"/>
        <end position="609"/>
    </location>
</feature>
<dbReference type="Proteomes" id="UP001227543">
    <property type="component" value="Unassembled WGS sequence"/>
</dbReference>
<gene>
    <name evidence="2" type="ORF">CTAM01_00557</name>
</gene>
<reference evidence="2 3" key="1">
    <citation type="submission" date="2016-10" db="EMBL/GenBank/DDBJ databases">
        <title>The genome sequence of Colletotrichum fioriniae PJ7.</title>
        <authorList>
            <person name="Baroncelli R."/>
        </authorList>
    </citation>
    <scope>NUCLEOTIDE SEQUENCE [LARGE SCALE GENOMIC DNA]</scope>
    <source>
        <strain evidence="2 3">Tom-12</strain>
    </source>
</reference>
<dbReference type="SUPFAM" id="SSF57701">
    <property type="entry name" value="Zn2/Cys6 DNA-binding domain"/>
    <property type="match status" value="1"/>
</dbReference>
<protein>
    <recommendedName>
        <fullName evidence="4">Zn(2)-C6 fungal-type domain-containing protein</fullName>
    </recommendedName>
</protein>
<evidence type="ECO:0000313" key="2">
    <source>
        <dbReference type="EMBL" id="KAK1513161.1"/>
    </source>
</evidence>
<feature type="compositionally biased region" description="Polar residues" evidence="1">
    <location>
        <begin position="123"/>
        <end position="135"/>
    </location>
</feature>
<feature type="compositionally biased region" description="Low complexity" evidence="1">
    <location>
        <begin position="148"/>
        <end position="157"/>
    </location>
</feature>
<comment type="caution">
    <text evidence="2">The sequence shown here is derived from an EMBL/GenBank/DDBJ whole genome shotgun (WGS) entry which is preliminary data.</text>
</comment>
<accession>A0ABQ9RUX5</accession>
<dbReference type="InterPro" id="IPR036864">
    <property type="entry name" value="Zn2-C6_fun-type_DNA-bd_sf"/>
</dbReference>
<evidence type="ECO:0000256" key="1">
    <source>
        <dbReference type="SAM" id="MobiDB-lite"/>
    </source>
</evidence>
<feature type="non-terminal residue" evidence="2">
    <location>
        <position position="1"/>
    </location>
</feature>
<evidence type="ECO:0008006" key="4">
    <source>
        <dbReference type="Google" id="ProtNLM"/>
    </source>
</evidence>
<feature type="region of interest" description="Disordered" evidence="1">
    <location>
        <begin position="98"/>
        <end position="195"/>
    </location>
</feature>
<dbReference type="EMBL" id="MLFU01000001">
    <property type="protein sequence ID" value="KAK1513161.1"/>
    <property type="molecule type" value="Genomic_DNA"/>
</dbReference>
<feature type="compositionally biased region" description="Basic and acidic residues" evidence="1">
    <location>
        <begin position="171"/>
        <end position="181"/>
    </location>
</feature>
<proteinExistence type="predicted"/>
<feature type="region of interest" description="Disordered" evidence="1">
    <location>
        <begin position="582"/>
        <end position="609"/>
    </location>
</feature>
<sequence>RGSHYSCQILQSLPNTGSLKLPFCKTYPVTSTYMTEMEVGSDIHIFLGTYPRRSANSPASFYVTPRLARGGQEVFSNEQRPQETYFEEATWAQYIGDTSSSSGLSSDDGRVSEMFPTYPASVGTRSITDDSSSVHTPEPVTPNDEPASILSSSPSSLEVQLHGQGSYGDLSRLRGYDDKLTTPHYDPTQNPPRSLTLQVDAPTRVTKKSAASRQRVVKDVRKVNQVRGTGACLKCRIQKVPCSTTDPCGTCTTFSNKEQSAEVCCIRGDLSTVAKECSSRRFTCLAQKEDRAVNDTLRQARPEFRGPVFHGQILFEKDYSKASIPAALRNYYCTAPNHGGCTFSRDHPNPALSQEQLVKWAERQVLPEDHRTFEGGIESFIRHYSKPSQCSRYSVVSHRPQMQLLQKVHTFKSMYKVYRTPNFYFAPSDNSPITELSFSAQAQMRGVAKSALEASERDILAELDKYLKNKMEINDRPAVWAALWQMMLIYRDLLKNIRSWHTANNAESLLNAMAVFYGSSFRTSAALRMTLDKTSYGEIANSFENALSLRDTFYRQITAGVNVIDQRLKTLVVDPEMKVLKRRQPKKSVGGKRSAAGEQDDEDDVMGGC</sequence>
<name>A0ABQ9RUX5_9PEZI</name>
<organism evidence="2 3">
    <name type="scientific">Colletotrichum tamarilloi</name>
    <dbReference type="NCBI Taxonomy" id="1209934"/>
    <lineage>
        <taxon>Eukaryota</taxon>
        <taxon>Fungi</taxon>
        <taxon>Dikarya</taxon>
        <taxon>Ascomycota</taxon>
        <taxon>Pezizomycotina</taxon>
        <taxon>Sordariomycetes</taxon>
        <taxon>Hypocreomycetidae</taxon>
        <taxon>Glomerellales</taxon>
        <taxon>Glomerellaceae</taxon>
        <taxon>Colletotrichum</taxon>
        <taxon>Colletotrichum acutatum species complex</taxon>
    </lineage>
</organism>
<keyword evidence="3" id="KW-1185">Reference proteome</keyword>